<organism evidence="5 6">
    <name type="scientific">Polarella glacialis</name>
    <name type="common">Dinoflagellate</name>
    <dbReference type="NCBI Taxonomy" id="89957"/>
    <lineage>
        <taxon>Eukaryota</taxon>
        <taxon>Sar</taxon>
        <taxon>Alveolata</taxon>
        <taxon>Dinophyceae</taxon>
        <taxon>Suessiales</taxon>
        <taxon>Suessiaceae</taxon>
        <taxon>Polarella</taxon>
    </lineage>
</organism>
<protein>
    <recommendedName>
        <fullName evidence="2">2'-phosphotransferase</fullName>
        <ecNumber evidence="2">2.7.1.160</ecNumber>
    </recommendedName>
</protein>
<dbReference type="Pfam" id="PF01885">
    <property type="entry name" value="PTS_2-RNA"/>
    <property type="match status" value="1"/>
</dbReference>
<evidence type="ECO:0000256" key="2">
    <source>
        <dbReference type="ARBA" id="ARBA00012007"/>
    </source>
</evidence>
<evidence type="ECO:0000313" key="6">
    <source>
        <dbReference type="Proteomes" id="UP000654075"/>
    </source>
</evidence>
<keyword evidence="6" id="KW-1185">Reference proteome</keyword>
<feature type="compositionally biased region" description="Low complexity" evidence="4">
    <location>
        <begin position="241"/>
        <end position="256"/>
    </location>
</feature>
<dbReference type="InterPro" id="IPR042080">
    <property type="entry name" value="RNA_2'-PTrans_N"/>
</dbReference>
<dbReference type="AlphaFoldDB" id="A0A813DKJ9"/>
<accession>A0A813DKJ9</accession>
<feature type="compositionally biased region" description="Low complexity" evidence="4">
    <location>
        <begin position="461"/>
        <end position="473"/>
    </location>
</feature>
<comment type="catalytic activity">
    <reaction evidence="3">
        <text>2'-phospho-[ligated tRNA] + NAD(+) = mature tRNA + ADP-alpha-D-ribose 1'',2''-cyclic phosphate + nicotinamide</text>
        <dbReference type="Rhea" id="RHEA:23324"/>
        <dbReference type="Rhea" id="RHEA-COMP:11106"/>
        <dbReference type="Rhea" id="RHEA-COMP:11107"/>
        <dbReference type="ChEBI" id="CHEBI:17154"/>
        <dbReference type="ChEBI" id="CHEBI:57540"/>
        <dbReference type="ChEBI" id="CHEBI:76596"/>
        <dbReference type="ChEBI" id="CHEBI:82883"/>
        <dbReference type="ChEBI" id="CHEBI:85027"/>
        <dbReference type="EC" id="2.7.1.160"/>
    </reaction>
</comment>
<reference evidence="5" key="1">
    <citation type="submission" date="2021-02" db="EMBL/GenBank/DDBJ databases">
        <authorList>
            <person name="Dougan E. K."/>
            <person name="Rhodes N."/>
            <person name="Thang M."/>
            <person name="Chan C."/>
        </authorList>
    </citation>
    <scope>NUCLEOTIDE SEQUENCE</scope>
</reference>
<dbReference type="SUPFAM" id="SSF56399">
    <property type="entry name" value="ADP-ribosylation"/>
    <property type="match status" value="1"/>
</dbReference>
<evidence type="ECO:0000313" key="5">
    <source>
        <dbReference type="EMBL" id="CAE8588420.1"/>
    </source>
</evidence>
<dbReference type="EC" id="2.7.1.160" evidence="2"/>
<feature type="compositionally biased region" description="Low complexity" evidence="4">
    <location>
        <begin position="358"/>
        <end position="382"/>
    </location>
</feature>
<dbReference type="PANTHER" id="PTHR12684">
    <property type="entry name" value="PUTATIVE PHOSPHOTRANSFERASE"/>
    <property type="match status" value="1"/>
</dbReference>
<dbReference type="OrthoDB" id="444536at2759"/>
<dbReference type="PANTHER" id="PTHR12684:SF2">
    <property type="entry name" value="TRNA 2'-PHOSPHOTRANSFERASE 1"/>
    <property type="match status" value="1"/>
</dbReference>
<dbReference type="GO" id="GO:0000215">
    <property type="term" value="F:tRNA 2'-phosphotransferase activity"/>
    <property type="evidence" value="ECO:0007669"/>
    <property type="project" value="UniProtKB-EC"/>
</dbReference>
<feature type="region of interest" description="Disordered" evidence="4">
    <location>
        <begin position="192"/>
        <end position="522"/>
    </location>
</feature>
<feature type="compositionally biased region" description="Polar residues" evidence="4">
    <location>
        <begin position="307"/>
        <end position="318"/>
    </location>
</feature>
<feature type="compositionally biased region" description="Low complexity" evidence="4">
    <location>
        <begin position="126"/>
        <end position="135"/>
    </location>
</feature>
<feature type="compositionally biased region" description="Low complexity" evidence="4">
    <location>
        <begin position="490"/>
        <end position="501"/>
    </location>
</feature>
<feature type="compositionally biased region" description="Low complexity" evidence="4">
    <location>
        <begin position="321"/>
        <end position="346"/>
    </location>
</feature>
<feature type="compositionally biased region" description="Basic residues" evidence="4">
    <location>
        <begin position="116"/>
        <end position="125"/>
    </location>
</feature>
<feature type="non-terminal residue" evidence="5">
    <location>
        <position position="522"/>
    </location>
</feature>
<evidence type="ECO:0000256" key="3">
    <source>
        <dbReference type="ARBA" id="ARBA00047949"/>
    </source>
</evidence>
<dbReference type="EMBL" id="CAJNNV010003125">
    <property type="protein sequence ID" value="CAE8588420.1"/>
    <property type="molecule type" value="Genomic_DNA"/>
</dbReference>
<feature type="compositionally biased region" description="Polar residues" evidence="4">
    <location>
        <begin position="268"/>
        <end position="293"/>
    </location>
</feature>
<comment type="function">
    <text evidence="1">Catalyzes the last step of tRNA splicing, the transfer of the splice junction 2'-phosphate from ligated tRNA to NAD to produce ADP-ribose 1''-2'' cyclic phosphate.</text>
</comment>
<dbReference type="Proteomes" id="UP000654075">
    <property type="component" value="Unassembled WGS sequence"/>
</dbReference>
<feature type="region of interest" description="Disordered" evidence="4">
    <location>
        <begin position="107"/>
        <end position="139"/>
    </location>
</feature>
<comment type="caution">
    <text evidence="5">The sequence shown here is derived from an EMBL/GenBank/DDBJ whole genome shotgun (WGS) entry which is preliminary data.</text>
</comment>
<feature type="compositionally biased region" description="Low complexity" evidence="4">
    <location>
        <begin position="391"/>
        <end position="416"/>
    </location>
</feature>
<dbReference type="InterPro" id="IPR002745">
    <property type="entry name" value="Ptrans_KptA/Tpt1"/>
</dbReference>
<gene>
    <name evidence="5" type="ORF">PGLA1383_LOCUS7221</name>
</gene>
<name>A0A813DKJ9_POLGL</name>
<proteinExistence type="predicted"/>
<feature type="compositionally biased region" description="Pro residues" evidence="4">
    <location>
        <begin position="429"/>
        <end position="441"/>
    </location>
</feature>
<feature type="compositionally biased region" description="Basic and acidic residues" evidence="4">
    <location>
        <begin position="193"/>
        <end position="214"/>
    </location>
</feature>
<evidence type="ECO:0000256" key="1">
    <source>
        <dbReference type="ARBA" id="ARBA00003343"/>
    </source>
</evidence>
<evidence type="ECO:0000256" key="4">
    <source>
        <dbReference type="SAM" id="MobiDB-lite"/>
    </source>
</evidence>
<dbReference type="Gene3D" id="1.10.10.970">
    <property type="entry name" value="RNA 2'-phosphotransferase, Tpt1/KptA family, N-terminal domain"/>
    <property type="match status" value="1"/>
</dbReference>
<sequence length="522" mass="57538">MTSVTSEVVAEMVEKMRVREEDDDRTVLSKKLSYVLRHGAKQLELAITDGGFVSVAELLAVEPLFGGVPAEALLDVVRQSNSEKQRYELIRDGDSWLIRATTKHTIQGVSAPPAARPKKSPKKSSKGSGPKVPSPADEEKFCNTWKLDRLARQRLGELPPASRHLAMQRFGPGPEVPPSDYSKVLVAFCKRFKGQEDKDDKDERYIDQQEDERSGTASQQLLRSFERQAPGESHFDEQVTASGSVGAWAASARSSGDLGQLYPRYPSPGSSQRSFDGSPRGQVSPSSPGFHQGNQREELHLHGMPHQQPQMTATQLILASQHPQPHQQHQFQQQQHEQGLHTMQQQMPVVSKQKDLQHQLTQLQLQLQQLQTPHAQQCGSQPQHPPPQHPPQQQQQQPIGGQNGQHNQQQQPQMHQQHPRSQSFSSGAPPSPVLPPPPTLPAPQVFSENNPTGGYCPPHSFPSSGGQSRSPSSLMGRPPPGTFTANARGSQQDASPASSSQWEDEDRHPEGRCGNSGHHHLP</sequence>
<dbReference type="GO" id="GO:0006388">
    <property type="term" value="P:tRNA splicing, via endonucleolytic cleavage and ligation"/>
    <property type="evidence" value="ECO:0007669"/>
    <property type="project" value="TreeGrafter"/>
</dbReference>